<feature type="compositionally biased region" description="Polar residues" evidence="4">
    <location>
        <begin position="46"/>
        <end position="56"/>
    </location>
</feature>
<feature type="region of interest" description="Disordered" evidence="4">
    <location>
        <begin position="1"/>
        <end position="176"/>
    </location>
</feature>
<evidence type="ECO:0000259" key="5">
    <source>
        <dbReference type="PROSITE" id="PS50110"/>
    </source>
</evidence>
<feature type="compositionally biased region" description="Low complexity" evidence="4">
    <location>
        <begin position="149"/>
        <end position="168"/>
    </location>
</feature>
<dbReference type="GO" id="GO:0000156">
    <property type="term" value="F:phosphorelay response regulator activity"/>
    <property type="evidence" value="ECO:0007669"/>
    <property type="project" value="UniProtKB-ARBA"/>
</dbReference>
<dbReference type="InterPro" id="IPR001789">
    <property type="entry name" value="Sig_transdc_resp-reg_receiver"/>
</dbReference>
<evidence type="ECO:0000313" key="6">
    <source>
        <dbReference type="EMBL" id="JAT44657.1"/>
    </source>
</evidence>
<dbReference type="PROSITE" id="PS50110">
    <property type="entry name" value="RESPONSE_REGULATORY"/>
    <property type="match status" value="1"/>
</dbReference>
<feature type="compositionally biased region" description="Low complexity" evidence="4">
    <location>
        <begin position="538"/>
        <end position="565"/>
    </location>
</feature>
<protein>
    <submittedName>
        <fullName evidence="6">Response regulator mcs4</fullName>
    </submittedName>
</protein>
<name>A0A1D1XQN0_9ARAE</name>
<feature type="compositionally biased region" description="Polar residues" evidence="4">
    <location>
        <begin position="426"/>
        <end position="444"/>
    </location>
</feature>
<dbReference type="PANTHER" id="PTHR45339:SF1">
    <property type="entry name" value="HYBRID SIGNAL TRANSDUCTION HISTIDINE KINASE J"/>
    <property type="match status" value="1"/>
</dbReference>
<feature type="compositionally biased region" description="Polar residues" evidence="4">
    <location>
        <begin position="573"/>
        <end position="594"/>
    </location>
</feature>
<sequence length="594" mass="62795">GLNNGGLSNGGLSNGVEPDKHLENTKFTESPENYFPPMCRPGTPSVPGNRQNTSNTSSPLSPRSGPGGGLLVIPKSNLSRNSDVQKVIKKVGSTSPGRSVPFPNNGPLSPTVGVGKGTGTPTNGNSPVAIGTSPNPPQPVSSPPPPSPSMQNQSSAQQSRFINNSKNTTKTKLKKKANADTVIPPVNVLIVEDNPINQTILSTFMKRKKIKYECASNGQEAVDKWQKGGFHLVLMDIQLPVMDGIEATKKIRSLEKSQKIGVFPSTPLSSDPTSASSSVSSTPISTPQSPPSTPDLGLIPVIIVALTASSLSSDRTNALAAGCNDFLTKPVSLVWLERKIQEWGCMQALIDFDGWKRWKRDGEEAMKEKRVESIASIVSPGGNKSNILNSDKLSKYRKQKQISQVENISSTSESNDNSSITSRSTLPNKMSSSNSIEVNTSNQEESLRSSLPSTTFTPPSSQTPSGDIKISPAGMVSSPPPIVIKPSTPQSGNKESATELNTESDKTNNVSPNFCSISSINNMKNNLISNNSLTITTNTPTTSTANTANESSSQPSTPLSTSAPQKIVRKRGSTVSSVTGVNMSVGDQNGNSLT</sequence>
<feature type="region of interest" description="Disordered" evidence="4">
    <location>
        <begin position="538"/>
        <end position="594"/>
    </location>
</feature>
<feature type="non-terminal residue" evidence="6">
    <location>
        <position position="1"/>
    </location>
</feature>
<proteinExistence type="predicted"/>
<dbReference type="CDD" id="cd17546">
    <property type="entry name" value="REC_hyHK_CKI1_RcsC-like"/>
    <property type="match status" value="1"/>
</dbReference>
<evidence type="ECO:0000256" key="4">
    <source>
        <dbReference type="SAM" id="MobiDB-lite"/>
    </source>
</evidence>
<dbReference type="Pfam" id="PF00072">
    <property type="entry name" value="Response_reg"/>
    <property type="match status" value="1"/>
</dbReference>
<feature type="region of interest" description="Disordered" evidence="4">
    <location>
        <begin position="399"/>
        <end position="511"/>
    </location>
</feature>
<evidence type="ECO:0000256" key="2">
    <source>
        <dbReference type="ARBA" id="ARBA00023012"/>
    </source>
</evidence>
<dbReference type="EMBL" id="GDJX01023279">
    <property type="protein sequence ID" value="JAT44657.1"/>
    <property type="molecule type" value="Transcribed_RNA"/>
</dbReference>
<dbReference type="AlphaFoldDB" id="A0A1D1XQN0"/>
<feature type="compositionally biased region" description="Low complexity" evidence="4">
    <location>
        <begin position="264"/>
        <end position="287"/>
    </location>
</feature>
<feature type="compositionally biased region" description="Polar residues" evidence="4">
    <location>
        <begin position="490"/>
        <end position="511"/>
    </location>
</feature>
<keyword evidence="1 3" id="KW-0597">Phosphoprotein</keyword>
<feature type="compositionally biased region" description="Low complexity" evidence="4">
    <location>
        <begin position="109"/>
        <end position="128"/>
    </location>
</feature>
<organism evidence="6">
    <name type="scientific">Anthurium amnicola</name>
    <dbReference type="NCBI Taxonomy" id="1678845"/>
    <lineage>
        <taxon>Eukaryota</taxon>
        <taxon>Viridiplantae</taxon>
        <taxon>Streptophyta</taxon>
        <taxon>Embryophyta</taxon>
        <taxon>Tracheophyta</taxon>
        <taxon>Spermatophyta</taxon>
        <taxon>Magnoliopsida</taxon>
        <taxon>Liliopsida</taxon>
        <taxon>Araceae</taxon>
        <taxon>Pothoideae</taxon>
        <taxon>Potheae</taxon>
        <taxon>Anthurium</taxon>
    </lineage>
</organism>
<dbReference type="Gene3D" id="3.40.50.2300">
    <property type="match status" value="1"/>
</dbReference>
<feature type="compositionally biased region" description="Basic and acidic residues" evidence="4">
    <location>
        <begin position="17"/>
        <end position="26"/>
    </location>
</feature>
<feature type="compositionally biased region" description="Low complexity" evidence="4">
    <location>
        <begin position="406"/>
        <end position="425"/>
    </location>
</feature>
<evidence type="ECO:0000256" key="3">
    <source>
        <dbReference type="PROSITE-ProRule" id="PRU00169"/>
    </source>
</evidence>
<dbReference type="FunFam" id="3.40.50.2300:FF:000146">
    <property type="entry name" value="Putative two-component response regulator SSK1p"/>
    <property type="match status" value="1"/>
</dbReference>
<evidence type="ECO:0000256" key="1">
    <source>
        <dbReference type="ARBA" id="ARBA00022553"/>
    </source>
</evidence>
<accession>A0A1D1XQN0</accession>
<feature type="compositionally biased region" description="Pro residues" evidence="4">
    <location>
        <begin position="134"/>
        <end position="148"/>
    </location>
</feature>
<feature type="compositionally biased region" description="Low complexity" evidence="4">
    <location>
        <begin position="448"/>
        <end position="465"/>
    </location>
</feature>
<dbReference type="SUPFAM" id="SSF52172">
    <property type="entry name" value="CheY-like"/>
    <property type="match status" value="1"/>
</dbReference>
<feature type="domain" description="Response regulatory" evidence="5">
    <location>
        <begin position="187"/>
        <end position="344"/>
    </location>
</feature>
<dbReference type="SMART" id="SM00448">
    <property type="entry name" value="REC"/>
    <property type="match status" value="1"/>
</dbReference>
<feature type="modified residue" description="4-aspartylphosphate" evidence="3">
    <location>
        <position position="236"/>
    </location>
</feature>
<keyword evidence="2" id="KW-0902">Two-component regulatory system</keyword>
<feature type="region of interest" description="Disordered" evidence="4">
    <location>
        <begin position="262"/>
        <end position="293"/>
    </location>
</feature>
<gene>
    <name evidence="6" type="primary">mcs4_2</name>
    <name evidence="6" type="ORF">g.3229</name>
</gene>
<reference evidence="6" key="1">
    <citation type="submission" date="2015-07" db="EMBL/GenBank/DDBJ databases">
        <title>Transcriptome Assembly of Anthurium amnicola.</title>
        <authorList>
            <person name="Suzuki J."/>
        </authorList>
    </citation>
    <scope>NUCLEOTIDE SEQUENCE</scope>
</reference>
<dbReference type="PANTHER" id="PTHR45339">
    <property type="entry name" value="HYBRID SIGNAL TRANSDUCTION HISTIDINE KINASE J"/>
    <property type="match status" value="1"/>
</dbReference>
<dbReference type="InterPro" id="IPR011006">
    <property type="entry name" value="CheY-like_superfamily"/>
</dbReference>